<protein>
    <submittedName>
        <fullName evidence="2">Alkaline phosphatase D family protein</fullName>
    </submittedName>
</protein>
<gene>
    <name evidence="2" type="ORF">JM658_12400</name>
</gene>
<dbReference type="SUPFAM" id="SSF56300">
    <property type="entry name" value="Metallo-dependent phosphatases"/>
    <property type="match status" value="1"/>
</dbReference>
<dbReference type="EMBL" id="JAETXX010000008">
    <property type="protein sequence ID" value="MCF8715628.1"/>
    <property type="molecule type" value="Genomic_DNA"/>
</dbReference>
<sequence>MNRRNYLKTFSLGTILPAIGMARPFNGGVLDFFGNIERVSFESNWHNWHDMKWVGPEYWGNRMQDWIIEDGKAVCKVSSVNRNLNLLTIQKSDNKDNFEVSVSIDVLNDNIKGNSDAYVGFSIGVKGKFDDYRSASVFGKGTDIGVTGNGKLKIGKELYDTGLSVIPNSFGLNFKARYKDGAYELAVILVDGNGENVTNRKVNVSMEAVTGNFSLIAHAPSKKVVHEKIAAFSEWKISSSGLNHKEDQLYGPICFAQYTLHANKLKLTAQLTPFEEVPNHKVSLQLYKKGKWQTIETRENTNSGRAINFVIKEWEETEDVPYRLLAELPLKNEMHHYFYDGTIAKEPLDEEEIKAGVFSCNFHYGFPDQDVCDNVSYLDPDIILFLGDQFYEGTGGYGVQFEGEFDELCIEYLRKWLLFGWSYRELFRHKPCAIIPDDHDVYHGNVWGECGEAADTSEGYGASAQDSGGYKMSPEWLNMIQFTQTSHLPDPYDPTPVKRGIGVYYTHWKYAGLSFAILEDRKFKSAPMHVLPKEADIWNGWIRNENFDIKKHRDLDAELLGKRQEDFLESWVEDWKGDIQMKVVLSQTNFATVATLPKEAKTDEVVPKINIPNRGEYVLGDDFTADMDSNGWPANKRDKAVEIIRKGFAFHIAGDQHLGSFIKYGVEEHGDGSYVFAGPALNNIWPRRFWPPVENASQHTLQNPAYIGDHIDGFGNKMTVLGVGNPFQTHHEPAVLHDRATGFGLVTFNKSTREITTECWPRYTDIKKDRSQQYNGWPFGITQEDNYTKKEEFLLPTFNIDTINEVPVVKLYKDKELVYAIRPKSTSFQLKTFNEGNHEVVLLFENSSKESSYSFEAKKINQEIVKV</sequence>
<dbReference type="InterPro" id="IPR029052">
    <property type="entry name" value="Metallo-depent_PP-like"/>
</dbReference>
<dbReference type="RefSeq" id="WP_236959593.1">
    <property type="nucleotide sequence ID" value="NZ_JAETXX010000008.1"/>
</dbReference>
<dbReference type="InterPro" id="IPR038607">
    <property type="entry name" value="PhoD-like_sf"/>
</dbReference>
<name>A0ABS9J5D5_9FLAO</name>
<organism evidence="2 3">
    <name type="scientific">Joostella atrarenae</name>
    <dbReference type="NCBI Taxonomy" id="679257"/>
    <lineage>
        <taxon>Bacteria</taxon>
        <taxon>Pseudomonadati</taxon>
        <taxon>Bacteroidota</taxon>
        <taxon>Flavobacteriia</taxon>
        <taxon>Flavobacteriales</taxon>
        <taxon>Flavobacteriaceae</taxon>
        <taxon>Joostella</taxon>
    </lineage>
</organism>
<reference evidence="2 3" key="1">
    <citation type="submission" date="2021-01" db="EMBL/GenBank/DDBJ databases">
        <title>Genome sequencing of Joostella atrarenae M1-2 (= KCTC 23194).</title>
        <authorList>
            <person name="Zakaria M.R."/>
            <person name="Lam M.Q."/>
            <person name="Chong C.S."/>
        </authorList>
    </citation>
    <scope>NUCLEOTIDE SEQUENCE [LARGE SCALE GENOMIC DNA]</scope>
    <source>
        <strain evidence="2 3">M1-2</strain>
    </source>
</reference>
<accession>A0ABS9J5D5</accession>
<feature type="domain" description="PhoD-like phosphatase metallophosphatase" evidence="1">
    <location>
        <begin position="357"/>
        <end position="664"/>
    </location>
</feature>
<dbReference type="Gene3D" id="3.60.21.70">
    <property type="entry name" value="PhoD-like phosphatase"/>
    <property type="match status" value="1"/>
</dbReference>
<dbReference type="Pfam" id="PF09423">
    <property type="entry name" value="PhoD"/>
    <property type="match status" value="1"/>
</dbReference>
<evidence type="ECO:0000313" key="2">
    <source>
        <dbReference type="EMBL" id="MCF8715628.1"/>
    </source>
</evidence>
<proteinExistence type="predicted"/>
<dbReference type="Proteomes" id="UP000829517">
    <property type="component" value="Unassembled WGS sequence"/>
</dbReference>
<evidence type="ECO:0000259" key="1">
    <source>
        <dbReference type="Pfam" id="PF09423"/>
    </source>
</evidence>
<comment type="caution">
    <text evidence="2">The sequence shown here is derived from an EMBL/GenBank/DDBJ whole genome shotgun (WGS) entry which is preliminary data.</text>
</comment>
<keyword evidence="3" id="KW-1185">Reference proteome</keyword>
<dbReference type="InterPro" id="IPR018946">
    <property type="entry name" value="PhoD-like_MPP"/>
</dbReference>
<evidence type="ECO:0000313" key="3">
    <source>
        <dbReference type="Proteomes" id="UP000829517"/>
    </source>
</evidence>